<dbReference type="AlphaFoldDB" id="A0A836G624"/>
<evidence type="ECO:0000313" key="2">
    <source>
        <dbReference type="Proteomes" id="UP000674143"/>
    </source>
</evidence>
<protein>
    <submittedName>
        <fullName evidence="1">Uncharacterized protein</fullName>
    </submittedName>
</protein>
<gene>
    <name evidence="1" type="ORF">LSCM4_01196</name>
</gene>
<accession>A0A836G624</accession>
<name>A0A836G624_9TRYP</name>
<sequence>MTSLDYAEKYRELGGLLRRYCDRKKWQTNSLQQQLNEEVSANVNLRKYIAFLEGRIQAGGESAMQSSRLLGDKKEGGNDALVERERCLHALAAQLESRLRMVHRRERKCAEFEAALKEREQQHLLGVNSFRKSKALFEAGLAASAKTVVSELQLSRDAGNYSSEPLDDFPSTNQLMQMQGCVFDHMTRCKEGILFFGRDECAARAFLLADEREERSSILSSFFREAAAHLRRHLGEQQVRDMQLHNAEDLLRLQEIDLVCRVRKETDLQQDSYAHVEMQRKVLEIQCKGVLRTVGDVLESLPDLDVEAVMTELENKIERVLQLQSANVSIGYPTHKAAGIS</sequence>
<dbReference type="Proteomes" id="UP000674143">
    <property type="component" value="Unassembled WGS sequence"/>
</dbReference>
<dbReference type="GeneID" id="92357192"/>
<dbReference type="RefSeq" id="XP_067058949.1">
    <property type="nucleotide sequence ID" value="XM_067203258.1"/>
</dbReference>
<evidence type="ECO:0000313" key="1">
    <source>
        <dbReference type="EMBL" id="KAG5466059.1"/>
    </source>
</evidence>
<proteinExistence type="predicted"/>
<reference evidence="2" key="1">
    <citation type="journal article" date="2021" name="Microbiol. Resour. Announc.">
        <title>LGAAP: Leishmaniinae Genome Assembly and Annotation Pipeline.</title>
        <authorList>
            <person name="Almutairi H."/>
            <person name="Urbaniak M.D."/>
            <person name="Bates M.D."/>
            <person name="Jariyapan N."/>
            <person name="Kwakye-Nuako G."/>
            <person name="Thomaz-Soccol V."/>
            <person name="Al-Salem W.S."/>
            <person name="Dillon R.J."/>
            <person name="Bates P.A."/>
            <person name="Gatherer D."/>
        </authorList>
    </citation>
    <scope>NUCLEOTIDE SEQUENCE [LARGE SCALE GENOMIC DNA]</scope>
</reference>
<comment type="caution">
    <text evidence="1">The sequence shown here is derived from an EMBL/GenBank/DDBJ whole genome shotgun (WGS) entry which is preliminary data.</text>
</comment>
<reference evidence="2" key="2">
    <citation type="journal article" date="2021" name="Sci. Data">
        <title>Chromosome-scale genome sequencing, assembly and annotation of six genomes from subfamily Leishmaniinae.</title>
        <authorList>
            <person name="Almutairi H."/>
            <person name="Urbaniak M.D."/>
            <person name="Bates M.D."/>
            <person name="Jariyapan N."/>
            <person name="Kwakye-Nuako G."/>
            <person name="Thomaz Soccol V."/>
            <person name="Al-Salem W.S."/>
            <person name="Dillon R.J."/>
            <person name="Bates P.A."/>
            <person name="Gatherer D."/>
        </authorList>
    </citation>
    <scope>NUCLEOTIDE SEQUENCE [LARGE SCALE GENOMIC DNA]</scope>
</reference>
<keyword evidence="2" id="KW-1185">Reference proteome</keyword>
<organism evidence="1 2">
    <name type="scientific">Leishmania orientalis</name>
    <dbReference type="NCBI Taxonomy" id="2249476"/>
    <lineage>
        <taxon>Eukaryota</taxon>
        <taxon>Discoba</taxon>
        <taxon>Euglenozoa</taxon>
        <taxon>Kinetoplastea</taxon>
        <taxon>Metakinetoplastina</taxon>
        <taxon>Trypanosomatida</taxon>
        <taxon>Trypanosomatidae</taxon>
        <taxon>Leishmaniinae</taxon>
        <taxon>Leishmania</taxon>
    </lineage>
</organism>
<dbReference type="KEGG" id="loi:92357192"/>
<dbReference type="EMBL" id="JAFHLR010000035">
    <property type="protein sequence ID" value="KAG5466059.1"/>
    <property type="molecule type" value="Genomic_DNA"/>
</dbReference>
<dbReference type="SMR" id="A0A836G624"/>